<dbReference type="EMBL" id="KF116681">
    <property type="protein sequence ID" value="AIA83927.1"/>
    <property type="molecule type" value="Genomic_DNA"/>
</dbReference>
<dbReference type="InterPro" id="IPR024733">
    <property type="entry name" value="NAGLU_tim-barrel"/>
</dbReference>
<dbReference type="PANTHER" id="PTHR12872">
    <property type="entry name" value="ALPHA-N-ACETYLGLUCOSAMINIDASE"/>
    <property type="match status" value="1"/>
</dbReference>
<protein>
    <submittedName>
        <fullName evidence="2">NAGLU</fullName>
    </submittedName>
</protein>
<feature type="domain" description="Alpha-N-acetylglucosaminidase tim-barrel" evidence="1">
    <location>
        <begin position="6"/>
        <end position="81"/>
    </location>
</feature>
<dbReference type="PANTHER" id="PTHR12872:SF1">
    <property type="entry name" value="ALPHA-N-ACETYLGLUCOSAMINIDASE"/>
    <property type="match status" value="1"/>
</dbReference>
<evidence type="ECO:0000313" key="2">
    <source>
        <dbReference type="EMBL" id="AIA83927.1"/>
    </source>
</evidence>
<proteinExistence type="predicted"/>
<sequence>MGTLAEEIDWMALNGINSPCQLQAKKLYGVKYIQLWVLPWLILKIFYRPGYFAWGWMGNIDGWGGPLPQHWIDTHKELQKK</sequence>
<accession>A0A060BMZ4</accession>
<evidence type="ECO:0000259" key="1">
    <source>
        <dbReference type="Pfam" id="PF05089"/>
    </source>
</evidence>
<dbReference type="Gene3D" id="3.20.20.80">
    <property type="entry name" value="Glycosidases"/>
    <property type="match status" value="1"/>
</dbReference>
<organism evidence="2">
    <name type="scientific">uncultured Chitinophaga sp</name>
    <dbReference type="NCBI Taxonomy" id="339340"/>
    <lineage>
        <taxon>Bacteria</taxon>
        <taxon>Pseudomonadati</taxon>
        <taxon>Bacteroidota</taxon>
        <taxon>Chitinophagia</taxon>
        <taxon>Chitinophagales</taxon>
        <taxon>Chitinophagaceae</taxon>
        <taxon>Chitinophaga</taxon>
        <taxon>environmental samples</taxon>
    </lineage>
</organism>
<reference evidence="2" key="1">
    <citation type="journal article" date="2013" name="Environ. Microbiol.">
        <title>Seasonally variable intestinal metagenomes of the red palm weevil (Rhynchophorus ferrugineus).</title>
        <authorList>
            <person name="Jia S."/>
            <person name="Zhang X."/>
            <person name="Zhang G."/>
            <person name="Yin A."/>
            <person name="Zhang S."/>
            <person name="Li F."/>
            <person name="Wang L."/>
            <person name="Zhao D."/>
            <person name="Yun Q."/>
            <person name="Tala"/>
            <person name="Wang J."/>
            <person name="Sun G."/>
            <person name="Baabdullah M."/>
            <person name="Yu X."/>
            <person name="Hu S."/>
            <person name="Al-Mssallem I.S."/>
            <person name="Yu J."/>
        </authorList>
    </citation>
    <scope>NUCLEOTIDE SEQUENCE</scope>
</reference>
<dbReference type="Pfam" id="PF05089">
    <property type="entry name" value="NAGLU"/>
    <property type="match status" value="1"/>
</dbReference>
<dbReference type="AlphaFoldDB" id="A0A060BMZ4"/>
<dbReference type="InterPro" id="IPR007781">
    <property type="entry name" value="NAGLU"/>
</dbReference>
<name>A0A060BMZ4_9BACT</name>